<accession>U4KK00</accession>
<dbReference type="FunFam" id="3.30.450.40:FF:000008">
    <property type="entry name" value="GAF domain-containing proteins"/>
    <property type="match status" value="1"/>
</dbReference>
<gene>
    <name evidence="3" type="ORF">BN85402410</name>
</gene>
<dbReference type="PROSITE" id="PS01320">
    <property type="entry name" value="UPF0067"/>
    <property type="match status" value="1"/>
</dbReference>
<evidence type="ECO:0000256" key="1">
    <source>
        <dbReference type="ARBA" id="ARBA00038454"/>
    </source>
</evidence>
<feature type="domain" description="GAF" evidence="2">
    <location>
        <begin position="45"/>
        <end position="145"/>
    </location>
</feature>
<dbReference type="GO" id="GO:0005829">
    <property type="term" value="C:cytosol"/>
    <property type="evidence" value="ECO:0007669"/>
    <property type="project" value="TreeGrafter"/>
</dbReference>
<dbReference type="AlphaFoldDB" id="U4KK00"/>
<reference evidence="3 4" key="1">
    <citation type="journal article" date="2013" name="J. Mol. Microbiol. Biotechnol.">
        <title>Analysis of the Complete Genomes of Acholeplasma brassicae , A. palmae and A. laidlawii and Their Comparison to the Obligate Parasites from ' Candidatus Phytoplasma'.</title>
        <authorList>
            <person name="Kube M."/>
            <person name="Siewert C."/>
            <person name="Migdoll A.M."/>
            <person name="Duduk B."/>
            <person name="Holz S."/>
            <person name="Rabus R."/>
            <person name="Seemuller E."/>
            <person name="Mitrovic J."/>
            <person name="Muller I."/>
            <person name="Buttner C."/>
            <person name="Reinhardt R."/>
        </authorList>
    </citation>
    <scope>NUCLEOTIDE SEQUENCE [LARGE SCALE GENOMIC DNA]</scope>
    <source>
        <strain evidence="3 4">J233</strain>
    </source>
</reference>
<dbReference type="InterPro" id="IPR051330">
    <property type="entry name" value="Phosphatase_reg/MetRdx"/>
</dbReference>
<comment type="similarity">
    <text evidence="1">Belongs to the free Met sulfoxide reductase family.</text>
</comment>
<dbReference type="STRING" id="1318466.BN85402410"/>
<protein>
    <recommendedName>
        <fullName evidence="2">GAF domain-containing protein</fullName>
    </recommendedName>
</protein>
<organism evidence="3 4">
    <name type="scientific">Alteracholeplasma palmae (strain ATCC 49389 / J233)</name>
    <name type="common">Acholeplasma palmae</name>
    <dbReference type="NCBI Taxonomy" id="1318466"/>
    <lineage>
        <taxon>Bacteria</taxon>
        <taxon>Bacillati</taxon>
        <taxon>Mycoplasmatota</taxon>
        <taxon>Mollicutes</taxon>
        <taxon>Acholeplasmatales</taxon>
        <taxon>Acholeplasmataceae</taxon>
        <taxon>Acholeplasma</taxon>
    </lineage>
</organism>
<dbReference type="Gene3D" id="3.30.450.40">
    <property type="match status" value="1"/>
</dbReference>
<dbReference type="InterPro" id="IPR029016">
    <property type="entry name" value="GAF-like_dom_sf"/>
</dbReference>
<name>U4KK00_ALTPJ</name>
<dbReference type="KEGG" id="apal:BN85402410"/>
<proteinExistence type="inferred from homology"/>
<dbReference type="HOGENOM" id="CLU_077738_2_0_14"/>
<dbReference type="InterPro" id="IPR003018">
    <property type="entry name" value="GAF"/>
</dbReference>
<evidence type="ECO:0000259" key="2">
    <source>
        <dbReference type="Pfam" id="PF01590"/>
    </source>
</evidence>
<dbReference type="GO" id="GO:0033745">
    <property type="term" value="F:L-methionine-(R)-S-oxide reductase activity"/>
    <property type="evidence" value="ECO:0007669"/>
    <property type="project" value="TreeGrafter"/>
</dbReference>
<dbReference type="InterPro" id="IPR000614">
    <property type="entry name" value="FRMsr_CS"/>
</dbReference>
<dbReference type="Proteomes" id="UP000032740">
    <property type="component" value="Chromosome"/>
</dbReference>
<evidence type="ECO:0000313" key="3">
    <source>
        <dbReference type="EMBL" id="CCV63818.1"/>
    </source>
</evidence>
<evidence type="ECO:0000313" key="4">
    <source>
        <dbReference type="Proteomes" id="UP000032740"/>
    </source>
</evidence>
<dbReference type="SUPFAM" id="SSF55781">
    <property type="entry name" value="GAF domain-like"/>
    <property type="match status" value="1"/>
</dbReference>
<dbReference type="Pfam" id="PF01590">
    <property type="entry name" value="GAF"/>
    <property type="match status" value="1"/>
</dbReference>
<sequence>MKYKTLLASAKNLIDNEKYTISLLSNVSAFIFESIDTLNWAGFYLHKDSLLILGPFQGKVACNIIEPKKGVCGTALDLKKTMVIPDVHQHDNHIACDANSQSEVVIPIMINDFVYGVLDIDSPITNRFDEDLVKFLEELVTYIEKVIPNLI</sequence>
<dbReference type="EMBL" id="FO681347">
    <property type="protein sequence ID" value="CCV63818.1"/>
    <property type="molecule type" value="Genomic_DNA"/>
</dbReference>
<dbReference type="PANTHER" id="PTHR21021">
    <property type="entry name" value="GAF/PUTATIVE CYTOSKELETAL PROTEIN"/>
    <property type="match status" value="1"/>
</dbReference>
<keyword evidence="4" id="KW-1185">Reference proteome</keyword>
<dbReference type="PANTHER" id="PTHR21021:SF15">
    <property type="entry name" value="FREE METHIONINE-R-SULFOXIDE REDUCTASE"/>
    <property type="match status" value="1"/>
</dbReference>